<dbReference type="EMBL" id="LNIX01000001">
    <property type="protein sequence ID" value="OXA64766.1"/>
    <property type="molecule type" value="Genomic_DNA"/>
</dbReference>
<keyword evidence="7" id="KW-1185">Reference proteome</keyword>
<evidence type="ECO:0000313" key="7">
    <source>
        <dbReference type="Proteomes" id="UP000198287"/>
    </source>
</evidence>
<dbReference type="PROSITE" id="PS01360">
    <property type="entry name" value="ZF_MYND_1"/>
    <property type="match status" value="1"/>
</dbReference>
<gene>
    <name evidence="6" type="ORF">Fcan01_00849</name>
</gene>
<dbReference type="STRING" id="158441.A0A226F7C4"/>
<proteinExistence type="predicted"/>
<evidence type="ECO:0000256" key="1">
    <source>
        <dbReference type="ARBA" id="ARBA00022723"/>
    </source>
</evidence>
<name>A0A226F7C4_FOLCA</name>
<dbReference type="GO" id="GO:0016787">
    <property type="term" value="F:hydrolase activity"/>
    <property type="evidence" value="ECO:0007669"/>
    <property type="project" value="UniProtKB-KW"/>
</dbReference>
<organism evidence="6 7">
    <name type="scientific">Folsomia candida</name>
    <name type="common">Springtail</name>
    <dbReference type="NCBI Taxonomy" id="158441"/>
    <lineage>
        <taxon>Eukaryota</taxon>
        <taxon>Metazoa</taxon>
        <taxon>Ecdysozoa</taxon>
        <taxon>Arthropoda</taxon>
        <taxon>Hexapoda</taxon>
        <taxon>Collembola</taxon>
        <taxon>Entomobryomorpha</taxon>
        <taxon>Isotomoidea</taxon>
        <taxon>Isotomidae</taxon>
        <taxon>Proisotominae</taxon>
        <taxon>Folsomia</taxon>
    </lineage>
</organism>
<dbReference type="PROSITE" id="PS50865">
    <property type="entry name" value="ZF_MYND_2"/>
    <property type="match status" value="1"/>
</dbReference>
<dbReference type="GO" id="GO:0008270">
    <property type="term" value="F:zinc ion binding"/>
    <property type="evidence" value="ECO:0007669"/>
    <property type="project" value="UniProtKB-KW"/>
</dbReference>
<dbReference type="SUPFAM" id="SSF144232">
    <property type="entry name" value="HIT/MYND zinc finger-like"/>
    <property type="match status" value="1"/>
</dbReference>
<dbReference type="InterPro" id="IPR002893">
    <property type="entry name" value="Znf_MYND"/>
</dbReference>
<sequence length="287" mass="32788">MEALISKHLDHLGFVDSTIQMADATHPTTRVNPHFLRIERVQNPKWSALLIKTQVCRSYPRWANVGLVPTVKPFTIYLGVLLDRTNPANKRVLIIDTTNAHFYEDAATIPPESRIFADVGEEIVKNIRYAVRCKCASVAGCTCGDGWTVEFLRCKEFRKREDVPYMAMVDELASGGWLNTVFYHYISEFMKGATITSFGKEDKTQPTYWTNELFEASKEMVITDVLYEMGFGDIDPALKCGACFKEDVFKEGILKRCARCKVVRYCSEKCQKDDWPEHKKVCVESPR</sequence>
<comment type="caution">
    <text evidence="6">The sequence shown here is derived from an EMBL/GenBank/DDBJ whole genome shotgun (WGS) entry which is preliminary data.</text>
</comment>
<protein>
    <submittedName>
        <fullName evidence="6">Ubiquitin carboxyl-terminal hydrolase 19</fullName>
    </submittedName>
</protein>
<dbReference type="Gene3D" id="6.10.140.2220">
    <property type="match status" value="1"/>
</dbReference>
<evidence type="ECO:0000259" key="5">
    <source>
        <dbReference type="PROSITE" id="PS50865"/>
    </source>
</evidence>
<dbReference type="Pfam" id="PF01753">
    <property type="entry name" value="zf-MYND"/>
    <property type="match status" value="1"/>
</dbReference>
<feature type="domain" description="MYND-type" evidence="5">
    <location>
        <begin position="240"/>
        <end position="282"/>
    </location>
</feature>
<dbReference type="Proteomes" id="UP000198287">
    <property type="component" value="Unassembled WGS sequence"/>
</dbReference>
<dbReference type="AlphaFoldDB" id="A0A226F7C4"/>
<keyword evidence="1" id="KW-0479">Metal-binding</keyword>
<evidence type="ECO:0000256" key="3">
    <source>
        <dbReference type="ARBA" id="ARBA00022833"/>
    </source>
</evidence>
<reference evidence="6 7" key="1">
    <citation type="submission" date="2015-12" db="EMBL/GenBank/DDBJ databases">
        <title>The genome of Folsomia candida.</title>
        <authorList>
            <person name="Faddeeva A."/>
            <person name="Derks M.F."/>
            <person name="Anvar Y."/>
            <person name="Smit S."/>
            <person name="Van Straalen N."/>
            <person name="Roelofs D."/>
        </authorList>
    </citation>
    <scope>NUCLEOTIDE SEQUENCE [LARGE SCALE GENOMIC DNA]</scope>
    <source>
        <strain evidence="6 7">VU population</strain>
        <tissue evidence="6">Whole body</tissue>
    </source>
</reference>
<keyword evidence="3" id="KW-0862">Zinc</keyword>
<keyword evidence="6" id="KW-0378">Hydrolase</keyword>
<accession>A0A226F7C4</accession>
<evidence type="ECO:0000313" key="6">
    <source>
        <dbReference type="EMBL" id="OXA64766.1"/>
    </source>
</evidence>
<evidence type="ECO:0000256" key="2">
    <source>
        <dbReference type="ARBA" id="ARBA00022771"/>
    </source>
</evidence>
<dbReference type="OrthoDB" id="76265at2759"/>
<keyword evidence="2 4" id="KW-0863">Zinc-finger</keyword>
<evidence type="ECO:0000256" key="4">
    <source>
        <dbReference type="PROSITE-ProRule" id="PRU00134"/>
    </source>
</evidence>